<dbReference type="Gene3D" id="2.20.28.30">
    <property type="entry name" value="RNA polymerase ii, chain L"/>
    <property type="match status" value="1"/>
</dbReference>
<sequence>MPVYVYHCDNCGIQFEKNQKFSDEPLNTCPDCGKKTLHKVITAPVSVIYKGSGFYSTDHRSNSGATSSARNTKESTEKTDAVEKPAAKSTETTEKSEA</sequence>
<evidence type="ECO:0000256" key="1">
    <source>
        <dbReference type="SAM" id="MobiDB-lite"/>
    </source>
</evidence>
<dbReference type="EMBL" id="LGFU01000015">
    <property type="protein sequence ID" value="KUK46635.1"/>
    <property type="molecule type" value="Genomic_DNA"/>
</dbReference>
<dbReference type="SMART" id="SM00834">
    <property type="entry name" value="CxxC_CXXC_SSSS"/>
    <property type="match status" value="1"/>
</dbReference>
<dbReference type="PANTHER" id="PTHR34404">
    <property type="entry name" value="REGULATORY PROTEIN, FMDB FAMILY"/>
    <property type="match status" value="1"/>
</dbReference>
<dbReference type="AlphaFoldDB" id="A0A101FY57"/>
<dbReference type="Pfam" id="PF09723">
    <property type="entry name" value="Zn_ribbon_8"/>
    <property type="match status" value="1"/>
</dbReference>
<reference evidence="3 4" key="1">
    <citation type="journal article" date="2015" name="MBio">
        <title>Genome-Resolved Metagenomic Analysis Reveals Roles for Candidate Phyla and Other Microbial Community Members in Biogeochemical Transformations in Oil Reservoirs.</title>
        <authorList>
            <person name="Hu P."/>
            <person name="Tom L."/>
            <person name="Singh A."/>
            <person name="Thomas B.C."/>
            <person name="Baker B.J."/>
            <person name="Piceno Y.M."/>
            <person name="Andersen G.L."/>
            <person name="Banfield J.F."/>
        </authorList>
    </citation>
    <scope>NUCLEOTIDE SEQUENCE [LARGE SCALE GENOMIC DNA]</scope>
    <source>
        <strain evidence="3">46_16</strain>
    </source>
</reference>
<dbReference type="PANTHER" id="PTHR34404:SF2">
    <property type="entry name" value="CONSERVED SERINE RICH PROTEIN"/>
    <property type="match status" value="1"/>
</dbReference>
<feature type="domain" description="Putative regulatory protein FmdB zinc ribbon" evidence="2">
    <location>
        <begin position="1"/>
        <end position="42"/>
    </location>
</feature>
<proteinExistence type="predicted"/>
<accession>A0A101FY57</accession>
<name>A0A101FY57_9CHLR</name>
<evidence type="ECO:0000313" key="3">
    <source>
        <dbReference type="EMBL" id="KUK46635.1"/>
    </source>
</evidence>
<organism evidence="3 4">
    <name type="scientific">Anaerolinea thermophila</name>
    <dbReference type="NCBI Taxonomy" id="167964"/>
    <lineage>
        <taxon>Bacteria</taxon>
        <taxon>Bacillati</taxon>
        <taxon>Chloroflexota</taxon>
        <taxon>Anaerolineae</taxon>
        <taxon>Anaerolineales</taxon>
        <taxon>Anaerolineaceae</taxon>
        <taxon>Anaerolinea</taxon>
    </lineage>
</organism>
<dbReference type="InterPro" id="IPR013429">
    <property type="entry name" value="Regulatory_FmdB_Zinc_ribbon"/>
</dbReference>
<evidence type="ECO:0000259" key="2">
    <source>
        <dbReference type="SMART" id="SM00834"/>
    </source>
</evidence>
<comment type="caution">
    <text evidence="3">The sequence shown here is derived from an EMBL/GenBank/DDBJ whole genome shotgun (WGS) entry which is preliminary data.</text>
</comment>
<dbReference type="NCBIfam" id="TIGR02605">
    <property type="entry name" value="CxxC_CxxC_SSSS"/>
    <property type="match status" value="1"/>
</dbReference>
<evidence type="ECO:0000313" key="4">
    <source>
        <dbReference type="Proteomes" id="UP000064249"/>
    </source>
</evidence>
<dbReference type="Proteomes" id="UP000064249">
    <property type="component" value="Unassembled WGS sequence"/>
</dbReference>
<feature type="compositionally biased region" description="Basic and acidic residues" evidence="1">
    <location>
        <begin position="71"/>
        <end position="98"/>
    </location>
</feature>
<gene>
    <name evidence="3" type="ORF">XD73_0487</name>
</gene>
<feature type="region of interest" description="Disordered" evidence="1">
    <location>
        <begin position="54"/>
        <end position="98"/>
    </location>
</feature>
<protein>
    <submittedName>
        <fullName evidence="3">Putative regulatory protein, FmdB family</fullName>
    </submittedName>
</protein>